<dbReference type="Pfam" id="PF05368">
    <property type="entry name" value="NmrA"/>
    <property type="match status" value="1"/>
</dbReference>
<dbReference type="CDD" id="cd00332">
    <property type="entry name" value="PAL-HAL"/>
    <property type="match status" value="1"/>
</dbReference>
<dbReference type="InterPro" id="IPR001106">
    <property type="entry name" value="Aromatic_Lyase"/>
</dbReference>
<gene>
    <name evidence="5" type="ORF">PENARI_c022G07703</name>
</gene>
<dbReference type="Proteomes" id="UP000177622">
    <property type="component" value="Unassembled WGS sequence"/>
</dbReference>
<dbReference type="AlphaFoldDB" id="A0A1F5L901"/>
<dbReference type="CDD" id="cd05251">
    <property type="entry name" value="NmrA_like_SDR_a"/>
    <property type="match status" value="1"/>
</dbReference>
<dbReference type="InterPro" id="IPR022313">
    <property type="entry name" value="Phe/His_NH3-lyase_AS"/>
</dbReference>
<proteinExistence type="inferred from homology"/>
<dbReference type="Gene3D" id="3.40.50.720">
    <property type="entry name" value="NAD(P)-binding Rossmann-like Domain"/>
    <property type="match status" value="1"/>
</dbReference>
<dbReference type="OrthoDB" id="10051290at2759"/>
<keyword evidence="2" id="KW-0456">Lyase</keyword>
<evidence type="ECO:0000256" key="1">
    <source>
        <dbReference type="ARBA" id="ARBA00007238"/>
    </source>
</evidence>
<dbReference type="SUPFAM" id="SSF51735">
    <property type="entry name" value="NAD(P)-binding Rossmann-fold domains"/>
    <property type="match status" value="1"/>
</dbReference>
<feature type="domain" description="NmrA-like" evidence="4">
    <location>
        <begin position="5"/>
        <end position="129"/>
    </location>
</feature>
<dbReference type="InterPro" id="IPR023144">
    <property type="entry name" value="Phe_NH3-lyase_shielding_dom_sf"/>
</dbReference>
<dbReference type="InterPro" id="IPR008948">
    <property type="entry name" value="L-Aspartase-like"/>
</dbReference>
<dbReference type="InterPro" id="IPR024083">
    <property type="entry name" value="Fumarase/histidase_N"/>
</dbReference>
<comment type="caution">
    <text evidence="5">The sequence shown here is derived from an EMBL/GenBank/DDBJ whole genome shotgun (WGS) entry which is preliminary data.</text>
</comment>
<evidence type="ECO:0000256" key="3">
    <source>
        <dbReference type="SAM" id="MobiDB-lite"/>
    </source>
</evidence>
<dbReference type="PROSITE" id="PS00488">
    <property type="entry name" value="PAL_HISTIDASE"/>
    <property type="match status" value="1"/>
</dbReference>
<accession>A0A1F5L901</accession>
<reference evidence="5 6" key="1">
    <citation type="journal article" date="2016" name="Sci. Rep.">
        <title>Penicillium arizonense, a new, genome sequenced fungal species, reveals a high chemical diversity in secreted metabolites.</title>
        <authorList>
            <person name="Grijseels S."/>
            <person name="Nielsen J.C."/>
            <person name="Randelovic M."/>
            <person name="Nielsen J."/>
            <person name="Nielsen K.F."/>
            <person name="Workman M."/>
            <person name="Frisvad J.C."/>
        </authorList>
    </citation>
    <scope>NUCLEOTIDE SEQUENCE [LARGE SCALE GENOMIC DNA]</scope>
    <source>
        <strain evidence="5 6">CBS 141311</strain>
    </source>
</reference>
<organism evidence="5 6">
    <name type="scientific">Penicillium arizonense</name>
    <dbReference type="NCBI Taxonomy" id="1835702"/>
    <lineage>
        <taxon>Eukaryota</taxon>
        <taxon>Fungi</taxon>
        <taxon>Dikarya</taxon>
        <taxon>Ascomycota</taxon>
        <taxon>Pezizomycotina</taxon>
        <taxon>Eurotiomycetes</taxon>
        <taxon>Eurotiomycetidae</taxon>
        <taxon>Eurotiales</taxon>
        <taxon>Aspergillaceae</taxon>
        <taxon>Penicillium</taxon>
    </lineage>
</organism>
<dbReference type="PANTHER" id="PTHR10362">
    <property type="entry name" value="HISTIDINE AMMONIA-LYASE"/>
    <property type="match status" value="1"/>
</dbReference>
<dbReference type="Pfam" id="PF00221">
    <property type="entry name" value="Lyase_aromatic"/>
    <property type="match status" value="1"/>
</dbReference>
<evidence type="ECO:0000256" key="2">
    <source>
        <dbReference type="RuleBase" id="RU003954"/>
    </source>
</evidence>
<dbReference type="Gene3D" id="1.10.275.10">
    <property type="entry name" value="Fumarase/aspartase (N-terminal domain)"/>
    <property type="match status" value="1"/>
</dbReference>
<evidence type="ECO:0000259" key="4">
    <source>
        <dbReference type="Pfam" id="PF05368"/>
    </source>
</evidence>
<name>A0A1F5L901_PENAI</name>
<dbReference type="GO" id="GO:0005737">
    <property type="term" value="C:cytoplasm"/>
    <property type="evidence" value="ECO:0007669"/>
    <property type="project" value="InterPro"/>
</dbReference>
<evidence type="ECO:0000313" key="5">
    <source>
        <dbReference type="EMBL" id="OGE49391.1"/>
    </source>
</evidence>
<dbReference type="GO" id="GO:0006559">
    <property type="term" value="P:L-phenylalanine catabolic process"/>
    <property type="evidence" value="ECO:0007669"/>
    <property type="project" value="InterPro"/>
</dbReference>
<dbReference type="InterPro" id="IPR008030">
    <property type="entry name" value="NmrA-like"/>
</dbReference>
<evidence type="ECO:0000313" key="6">
    <source>
        <dbReference type="Proteomes" id="UP000177622"/>
    </source>
</evidence>
<dbReference type="GeneID" id="34580142"/>
<dbReference type="SUPFAM" id="SSF48557">
    <property type="entry name" value="L-aspartase-like"/>
    <property type="match status" value="1"/>
</dbReference>
<dbReference type="RefSeq" id="XP_022484842.1">
    <property type="nucleotide sequence ID" value="XM_022635408.1"/>
</dbReference>
<sequence>MTSTTSLITVFGATGNQGGPVARSLLKNPGFKVRALTRNPNSDASQKLALQGAEIQQADGFGLKSMVSVFAGSWGVFVNINSDDKSIKESYLTEIDLGKIIVDAAAEAGVRHFLFSTAPNSFELSGGKAIEKSAQSLSPPNVGGKEDVPFMSVSDDLGDILHGMFLDHWRWNGEVVSGCSYICSFDDLVSPFEKVTGRKSRFKPLGSWQGFDAHGVPSLEEAKNLFGMTQESGGLYFGPKPSEKQTSLELKQKTRPDTRPAQGGTGVDDSRVLVLEGCAAQVSSDTKVSKRVEAGIETFNDYLNKGYCIYGVNTGFGGSADTRTSDVIRLQQSLLQLTQSGILTGSDFVPRMGDYNISSHAMPVTWVRATMLVRCNHLLRGHSGVRLEIINTVLRLLRARLTPIIPLRGSISASGDLMPLSYLVGILEGNPDIKVYWDRRPEPEIVSANKALEIIGIPPFILRPKEGLSLINGSAASAAVASLAAHEASQLVLLAQGLTALTCEAMMGNAENYHEFPAKIRPHPGQIEVAANIRNGIINSKLIETSGTKDRLRQGLIQDRYALRGASQWLGPVVEDLRLAIQQLTTELNSTQDNPVIDSDSGEVYFCSNFQAASVSMAMEKTRGGLQMIGKLLFSYSSELINPDLNKGLPANLAADDPSLSFTMKGVDINMAAYMSELGFLANSVTSHVQSAEMNNQPINSLALISARYTLQAVELVSMMSAALLYVTCQAVDLRILHETFLNGLNNVLQLAFESVHIPIGKSAAIRCELIQALRGSWRQSARDDLSVRIQALSTAMVPVLLANAKELSAEDPFAAIESLQQEICQRARSSFVALRAQSFSGELNANSSLGPAAKALYSFVRWDLDVPFHCGIGEHPTCDTEAAADVPPRPRKTVGSWISIIYDAVRDGRIRQPLRADWSRCNGF</sequence>
<dbReference type="NCBIfam" id="TIGR01226">
    <property type="entry name" value="phe_am_lyase"/>
    <property type="match status" value="1"/>
</dbReference>
<comment type="similarity">
    <text evidence="1 2">Belongs to the PAL/histidase family.</text>
</comment>
<dbReference type="EMBL" id="LXJU01000022">
    <property type="protein sequence ID" value="OGE49391.1"/>
    <property type="molecule type" value="Genomic_DNA"/>
</dbReference>
<dbReference type="STRING" id="1835702.A0A1F5L901"/>
<dbReference type="InterPro" id="IPR036291">
    <property type="entry name" value="NAD(P)-bd_dom_sf"/>
</dbReference>
<feature type="region of interest" description="Disordered" evidence="3">
    <location>
        <begin position="246"/>
        <end position="266"/>
    </location>
</feature>
<dbReference type="Gene3D" id="1.10.274.20">
    <property type="entry name" value="Phenylalanine ammonia-lyase 1, domain 3"/>
    <property type="match status" value="1"/>
</dbReference>
<dbReference type="InterPro" id="IPR005922">
    <property type="entry name" value="Phe_NH3-lyase"/>
</dbReference>
<dbReference type="GO" id="GO:0016841">
    <property type="term" value="F:ammonia-lyase activity"/>
    <property type="evidence" value="ECO:0007669"/>
    <property type="project" value="InterPro"/>
</dbReference>
<protein>
    <recommendedName>
        <fullName evidence="4">NmrA-like domain-containing protein</fullName>
    </recommendedName>
</protein>
<dbReference type="Gene3D" id="1.20.200.10">
    <property type="entry name" value="Fumarase/aspartase (Central domain)"/>
    <property type="match status" value="1"/>
</dbReference>
<keyword evidence="6" id="KW-1185">Reference proteome</keyword>